<proteinExistence type="predicted"/>
<gene>
    <name evidence="1" type="ORF">SAMN06297387_1332</name>
</gene>
<dbReference type="Proteomes" id="UP000219072">
    <property type="component" value="Unassembled WGS sequence"/>
</dbReference>
<accession>A0A286E9V3</accession>
<protein>
    <submittedName>
        <fullName evidence="1">Uncharacterized protein</fullName>
    </submittedName>
</protein>
<dbReference type="AlphaFoldDB" id="A0A286E9V3"/>
<dbReference type="RefSeq" id="WP_245880840.1">
    <property type="nucleotide sequence ID" value="NZ_OCNE01000033.1"/>
</dbReference>
<dbReference type="EMBL" id="OCNE01000033">
    <property type="protein sequence ID" value="SOD67669.1"/>
    <property type="molecule type" value="Genomic_DNA"/>
</dbReference>
<keyword evidence="2" id="KW-1185">Reference proteome</keyword>
<reference evidence="1 2" key="1">
    <citation type="submission" date="2017-09" db="EMBL/GenBank/DDBJ databases">
        <authorList>
            <person name="Ehlers B."/>
            <person name="Leendertz F.H."/>
        </authorList>
    </citation>
    <scope>NUCLEOTIDE SEQUENCE [LARGE SCALE GENOMIC DNA]</scope>
    <source>
        <strain evidence="1 2">CGMCC 4.7095</strain>
    </source>
</reference>
<name>A0A286E9V3_9ACTN</name>
<sequence length="95" mass="11179">MLLVYVARLGERRVPFLHREHASEVVTRWSEDWPDHTAEVEEWDRWHWEQQSPGDANPIRDRVPERTVVFHARALFRPGGERTATGVPEQWSVPA</sequence>
<organism evidence="1 2">
    <name type="scientific">Streptomyces zhaozhouensis</name>
    <dbReference type="NCBI Taxonomy" id="1300267"/>
    <lineage>
        <taxon>Bacteria</taxon>
        <taxon>Bacillati</taxon>
        <taxon>Actinomycetota</taxon>
        <taxon>Actinomycetes</taxon>
        <taxon>Kitasatosporales</taxon>
        <taxon>Streptomycetaceae</taxon>
        <taxon>Streptomyces</taxon>
    </lineage>
</organism>
<evidence type="ECO:0000313" key="1">
    <source>
        <dbReference type="EMBL" id="SOD67669.1"/>
    </source>
</evidence>
<evidence type="ECO:0000313" key="2">
    <source>
        <dbReference type="Proteomes" id="UP000219072"/>
    </source>
</evidence>